<dbReference type="InterPro" id="IPR025237">
    <property type="entry name" value="DUF4183"/>
</dbReference>
<organism evidence="2 3">
    <name type="scientific">Oceanobacillus sojae</name>
    <dbReference type="NCBI Taxonomy" id="582851"/>
    <lineage>
        <taxon>Bacteria</taxon>
        <taxon>Bacillati</taxon>
        <taxon>Bacillota</taxon>
        <taxon>Bacilli</taxon>
        <taxon>Bacillales</taxon>
        <taxon>Bacillaceae</taxon>
        <taxon>Oceanobacillus</taxon>
    </lineage>
</organism>
<comment type="caution">
    <text evidence="2">The sequence shown here is derived from an EMBL/GenBank/DDBJ whole genome shotgun (WGS) entry which is preliminary data.</text>
</comment>
<keyword evidence="3" id="KW-1185">Reference proteome</keyword>
<name>A0A511ZQE7_9BACI</name>
<evidence type="ECO:0000259" key="1">
    <source>
        <dbReference type="Pfam" id="PF13799"/>
    </source>
</evidence>
<dbReference type="AlphaFoldDB" id="A0A511ZQE7"/>
<dbReference type="OrthoDB" id="2455205at2"/>
<evidence type="ECO:0000313" key="3">
    <source>
        <dbReference type="Proteomes" id="UP000321558"/>
    </source>
</evidence>
<dbReference type="RefSeq" id="WP_147212559.1">
    <property type="nucleotide sequence ID" value="NZ_BJYM01000026.1"/>
</dbReference>
<dbReference type="Proteomes" id="UP000321558">
    <property type="component" value="Unassembled WGS sequence"/>
</dbReference>
<reference evidence="2 3" key="1">
    <citation type="submission" date="2019-07" db="EMBL/GenBank/DDBJ databases">
        <title>Whole genome shotgun sequence of Oceanobacillus sojae NBRC 105379.</title>
        <authorList>
            <person name="Hosoyama A."/>
            <person name="Uohara A."/>
            <person name="Ohji S."/>
            <person name="Ichikawa N."/>
        </authorList>
    </citation>
    <scope>NUCLEOTIDE SEQUENCE [LARGE SCALE GENOMIC DNA]</scope>
    <source>
        <strain evidence="2 3">NBRC 105379</strain>
    </source>
</reference>
<feature type="domain" description="DUF4183" evidence="1">
    <location>
        <begin position="88"/>
        <end position="152"/>
    </location>
</feature>
<dbReference type="EMBL" id="BJYM01000026">
    <property type="protein sequence ID" value="GEN89676.1"/>
    <property type="molecule type" value="Genomic_DNA"/>
</dbReference>
<proteinExistence type="predicted"/>
<accession>A0A511ZQE7</accession>
<evidence type="ECO:0000313" key="2">
    <source>
        <dbReference type="EMBL" id="GEN89676.1"/>
    </source>
</evidence>
<sequence>MPLNEKQYSYYNSCRKLRGRDSYPKCHCHHCNKESKRIYEGNKNSTSNTNTFNPIFNPSITINISPEYTPPPIGVETVQYLALAEEGKKVYTNEDALKQYGSSDILDPDNVSTLNLFVNGVLQPPSIYSVEEGILHLESSDLPPKDAPITLLFVTVKG</sequence>
<dbReference type="STRING" id="582851.GCA_900162665_03493"/>
<protein>
    <recommendedName>
        <fullName evidence="1">DUF4183 domain-containing protein</fullName>
    </recommendedName>
</protein>
<gene>
    <name evidence="2" type="ORF">OSO01_44150</name>
</gene>
<dbReference type="Pfam" id="PF13799">
    <property type="entry name" value="DUF4183"/>
    <property type="match status" value="1"/>
</dbReference>